<evidence type="ECO:0000256" key="3">
    <source>
        <dbReference type="ARBA" id="ARBA00022801"/>
    </source>
</evidence>
<evidence type="ECO:0000259" key="7">
    <source>
        <dbReference type="Pfam" id="PF08386"/>
    </source>
</evidence>
<name>A0A444B1L9_9MICO</name>
<dbReference type="PANTHER" id="PTHR43248:SF29">
    <property type="entry name" value="TRIPEPTIDYL AMINOPEPTIDASE"/>
    <property type="match status" value="1"/>
</dbReference>
<reference evidence="8 9" key="1">
    <citation type="journal article" date="2009" name="Int. J. Syst. Evol. Microbiol.">
        <title>Janibacter hoylei sp. nov., Bacillus isronensis sp. nov. and Bacillus aryabhattai sp. nov., isolated from cryotubes used for collecting air from the upper atmosphere.</title>
        <authorList>
            <person name="Shivaji S."/>
            <person name="Chaturvedi P."/>
            <person name="Begum Z."/>
            <person name="Pindi P.K."/>
            <person name="Manorama R."/>
            <person name="Padmanaban D.A."/>
            <person name="Shouche Y.S."/>
            <person name="Pawar S."/>
            <person name="Vaishampayan P."/>
            <person name="Dutt C.B."/>
            <person name="Datta G.N."/>
            <person name="Manchanda R.K."/>
            <person name="Rao U.R."/>
            <person name="Bhargava P.M."/>
            <person name="Narlikar J.V."/>
        </authorList>
    </citation>
    <scope>NUCLEOTIDE SEQUENCE [LARGE SCALE GENOMIC DNA]</scope>
    <source>
        <strain evidence="8 9">PVAS-1</strain>
    </source>
</reference>
<feature type="region of interest" description="Disordered" evidence="4">
    <location>
        <begin position="30"/>
        <end position="49"/>
    </location>
</feature>
<feature type="domain" description="AB hydrolase-1" evidence="6">
    <location>
        <begin position="105"/>
        <end position="283"/>
    </location>
</feature>
<dbReference type="SUPFAM" id="SSF53474">
    <property type="entry name" value="alpha/beta-Hydrolases"/>
    <property type="match status" value="1"/>
</dbReference>
<protein>
    <submittedName>
        <fullName evidence="8">Proteinase</fullName>
    </submittedName>
</protein>
<keyword evidence="9" id="KW-1185">Reference proteome</keyword>
<dbReference type="InterPro" id="IPR000073">
    <property type="entry name" value="AB_hydrolase_1"/>
</dbReference>
<comment type="caution">
    <text evidence="8">The sequence shown here is derived from an EMBL/GenBank/DDBJ whole genome shotgun (WGS) entry which is preliminary data.</text>
</comment>
<comment type="similarity">
    <text evidence="1">Belongs to the peptidase S33 family.</text>
</comment>
<accession>A0A444B1L9</accession>
<proteinExistence type="inferred from homology"/>
<dbReference type="InterPro" id="IPR051601">
    <property type="entry name" value="Serine_prot/Carboxylest_S33"/>
</dbReference>
<evidence type="ECO:0000256" key="5">
    <source>
        <dbReference type="SAM" id="SignalP"/>
    </source>
</evidence>
<dbReference type="RefSeq" id="WP_128277353.1">
    <property type="nucleotide sequence ID" value="NZ_PIPF01000011.1"/>
</dbReference>
<evidence type="ECO:0000313" key="8">
    <source>
        <dbReference type="EMBL" id="RWU82263.1"/>
    </source>
</evidence>
<evidence type="ECO:0000259" key="6">
    <source>
        <dbReference type="Pfam" id="PF00561"/>
    </source>
</evidence>
<keyword evidence="2 5" id="KW-0732">Signal</keyword>
<gene>
    <name evidence="8" type="ORF">CWN80_12035</name>
</gene>
<sequence length="510" mass="54229">MSSRRSRPLRVVAAVSALMLPLAGCSLLDPGPEPSGLTPGDRQPPAGTTGLERYYEQDLQWGECERGDGECAELEVPMDYDDPDGETIKIAVLRIKAKGKAAGSLVVNPGGPGGSGVEYAAAADFVVSDQIRKSFDVVGFDPRGVARSHPVDCLDDAGMDRYLAKDPTPDTDDERTADDEAQKEFADGCEDKTGELLGHVSTADAARDMDVLRAALGDGKLTYLGKSYGTYLGATYAELFPDRSGRLVLDGVIPPDASSEEVVIGQAKGFDTATKAWAQDCVDDDCPLGSSVDAVVTSVQDLLEELDEQPLPASAGIELTEGWATWGIAQALYDQGMWSQLTDALEAAQDGDGGPLSELGRTYAGRDSGGEYASNLLEALPAVNCLDRPEKDVDQDALVDKAVEAAPIWGRELSSESPCSQWPVDATNTPHKVDAKGADPILVVGTTRDPATPYEWAQRLHEQLADSALITHEGDGHTAYMRQNSCVDTAVDQYWLTGVTPDGDELTCAE</sequence>
<dbReference type="InterPro" id="IPR013595">
    <property type="entry name" value="Pept_S33_TAP-like_C"/>
</dbReference>
<dbReference type="GO" id="GO:0016787">
    <property type="term" value="F:hydrolase activity"/>
    <property type="evidence" value="ECO:0007669"/>
    <property type="project" value="UniProtKB-KW"/>
</dbReference>
<feature type="domain" description="Peptidase S33 tripeptidyl aminopeptidase-like C-terminal" evidence="7">
    <location>
        <begin position="407"/>
        <end position="504"/>
    </location>
</feature>
<feature type="signal peptide" evidence="5">
    <location>
        <begin position="1"/>
        <end position="28"/>
    </location>
</feature>
<evidence type="ECO:0000256" key="2">
    <source>
        <dbReference type="ARBA" id="ARBA00022729"/>
    </source>
</evidence>
<dbReference type="EMBL" id="PIPF01000011">
    <property type="protein sequence ID" value="RWU82263.1"/>
    <property type="molecule type" value="Genomic_DNA"/>
</dbReference>
<feature type="chain" id="PRO_5019441535" evidence="5">
    <location>
        <begin position="29"/>
        <end position="510"/>
    </location>
</feature>
<organism evidence="8 9">
    <name type="scientific">Janibacter hoylei PVAS-1</name>
    <dbReference type="NCBI Taxonomy" id="1210046"/>
    <lineage>
        <taxon>Bacteria</taxon>
        <taxon>Bacillati</taxon>
        <taxon>Actinomycetota</taxon>
        <taxon>Actinomycetes</taxon>
        <taxon>Micrococcales</taxon>
        <taxon>Intrasporangiaceae</taxon>
        <taxon>Janibacter</taxon>
    </lineage>
</organism>
<dbReference type="Pfam" id="PF08386">
    <property type="entry name" value="Abhydrolase_4"/>
    <property type="match status" value="1"/>
</dbReference>
<dbReference type="AlphaFoldDB" id="A0A444B1L9"/>
<dbReference type="PANTHER" id="PTHR43248">
    <property type="entry name" value="2-SUCCINYL-6-HYDROXY-2,4-CYCLOHEXADIENE-1-CARBOXYLATE SYNTHASE"/>
    <property type="match status" value="1"/>
</dbReference>
<evidence type="ECO:0000256" key="1">
    <source>
        <dbReference type="ARBA" id="ARBA00010088"/>
    </source>
</evidence>
<dbReference type="InterPro" id="IPR029058">
    <property type="entry name" value="AB_hydrolase_fold"/>
</dbReference>
<dbReference type="Proteomes" id="UP000288711">
    <property type="component" value="Unassembled WGS sequence"/>
</dbReference>
<evidence type="ECO:0000256" key="4">
    <source>
        <dbReference type="SAM" id="MobiDB-lite"/>
    </source>
</evidence>
<keyword evidence="3" id="KW-0378">Hydrolase</keyword>
<evidence type="ECO:0000313" key="9">
    <source>
        <dbReference type="Proteomes" id="UP000288711"/>
    </source>
</evidence>
<dbReference type="Gene3D" id="3.40.50.1820">
    <property type="entry name" value="alpha/beta hydrolase"/>
    <property type="match status" value="1"/>
</dbReference>
<dbReference type="Pfam" id="PF00561">
    <property type="entry name" value="Abhydrolase_1"/>
    <property type="match status" value="1"/>
</dbReference>